<dbReference type="Proteomes" id="UP001314170">
    <property type="component" value="Unassembled WGS sequence"/>
</dbReference>
<proteinExistence type="predicted"/>
<name>A0AAV1QX91_9ROSI</name>
<evidence type="ECO:0000256" key="1">
    <source>
        <dbReference type="SAM" id="MobiDB-lite"/>
    </source>
</evidence>
<dbReference type="EMBL" id="CAWUPB010000851">
    <property type="protein sequence ID" value="CAK7326351.1"/>
    <property type="molecule type" value="Genomic_DNA"/>
</dbReference>
<reference evidence="2 3" key="1">
    <citation type="submission" date="2024-01" db="EMBL/GenBank/DDBJ databases">
        <authorList>
            <person name="Waweru B."/>
        </authorList>
    </citation>
    <scope>NUCLEOTIDE SEQUENCE [LARGE SCALE GENOMIC DNA]</scope>
</reference>
<gene>
    <name evidence="2" type="ORF">DCAF_LOCUS4051</name>
</gene>
<evidence type="ECO:0000313" key="3">
    <source>
        <dbReference type="Proteomes" id="UP001314170"/>
    </source>
</evidence>
<comment type="caution">
    <text evidence="2">The sequence shown here is derived from an EMBL/GenBank/DDBJ whole genome shotgun (WGS) entry which is preliminary data.</text>
</comment>
<evidence type="ECO:0000313" key="2">
    <source>
        <dbReference type="EMBL" id="CAK7326351.1"/>
    </source>
</evidence>
<accession>A0AAV1QX91</accession>
<feature type="region of interest" description="Disordered" evidence="1">
    <location>
        <begin position="1"/>
        <end position="20"/>
    </location>
</feature>
<protein>
    <submittedName>
        <fullName evidence="2">Uncharacterized protein</fullName>
    </submittedName>
</protein>
<keyword evidence="3" id="KW-1185">Reference proteome</keyword>
<sequence length="142" mass="16107">MDSEEYTSAPKHIAPQRSTLKDNFSPYVDASLSLGQVKQDLESLKRQECSVQSIETVRYHHKTDEQFRSNVHDDVLKSFVRSSFQISKKRRRSRRMRTLNSIVDDSGAVHGHAGVRGDADVASGGVNKWGSSLYVQTYGWEF</sequence>
<organism evidence="2 3">
    <name type="scientific">Dovyalis caffra</name>
    <dbReference type="NCBI Taxonomy" id="77055"/>
    <lineage>
        <taxon>Eukaryota</taxon>
        <taxon>Viridiplantae</taxon>
        <taxon>Streptophyta</taxon>
        <taxon>Embryophyta</taxon>
        <taxon>Tracheophyta</taxon>
        <taxon>Spermatophyta</taxon>
        <taxon>Magnoliopsida</taxon>
        <taxon>eudicotyledons</taxon>
        <taxon>Gunneridae</taxon>
        <taxon>Pentapetalae</taxon>
        <taxon>rosids</taxon>
        <taxon>fabids</taxon>
        <taxon>Malpighiales</taxon>
        <taxon>Salicaceae</taxon>
        <taxon>Flacourtieae</taxon>
        <taxon>Dovyalis</taxon>
    </lineage>
</organism>
<dbReference type="AlphaFoldDB" id="A0AAV1QX91"/>